<organism evidence="7 8">
    <name type="scientific">Rhizoctonia solani</name>
    <dbReference type="NCBI Taxonomy" id="456999"/>
    <lineage>
        <taxon>Eukaryota</taxon>
        <taxon>Fungi</taxon>
        <taxon>Dikarya</taxon>
        <taxon>Basidiomycota</taxon>
        <taxon>Agaricomycotina</taxon>
        <taxon>Agaricomycetes</taxon>
        <taxon>Cantharellales</taxon>
        <taxon>Ceratobasidiaceae</taxon>
        <taxon>Rhizoctonia</taxon>
    </lineage>
</organism>
<dbReference type="PANTHER" id="PTHR43004:SF20">
    <property type="entry name" value="2-MONOOXYGENASE, PUTATIVE (AFU_ORTHOLOGUE AFUA_1G13660)-RELATED"/>
    <property type="match status" value="1"/>
</dbReference>
<dbReference type="PROSITE" id="PS51257">
    <property type="entry name" value="PROKAR_LIPOPROTEIN"/>
    <property type="match status" value="1"/>
</dbReference>
<comment type="caution">
    <text evidence="7">The sequence shown here is derived from an EMBL/GenBank/DDBJ whole genome shotgun (WGS) entry which is preliminary data.</text>
</comment>
<feature type="domain" description="FAD-binding" evidence="5">
    <location>
        <begin position="368"/>
        <end position="420"/>
    </location>
</feature>
<dbReference type="Pfam" id="PF07976">
    <property type="entry name" value="Phe_hydrox_dim"/>
    <property type="match status" value="1"/>
</dbReference>
<keyword evidence="3" id="KW-0274">FAD</keyword>
<keyword evidence="4" id="KW-0560">Oxidoreductase</keyword>
<evidence type="ECO:0000259" key="6">
    <source>
        <dbReference type="Pfam" id="PF07976"/>
    </source>
</evidence>
<dbReference type="CDD" id="cd02979">
    <property type="entry name" value="PHOX_C"/>
    <property type="match status" value="1"/>
</dbReference>
<dbReference type="AlphaFoldDB" id="A0A8H2ZWB3"/>
<feature type="domain" description="FAD-binding" evidence="5">
    <location>
        <begin position="14"/>
        <end position="135"/>
    </location>
</feature>
<sequence length="626" mass="69673">MSFIKLNNSEMVSDVDVFIVGAGPAGLACAYQLSQAGFHVRIIDKESEPSQRSRANVTHIRGMEVLDSMGLSHEILAQSQRCVQMATYASVPANQEGIPLSARRTMAQTIESPFPFMTMSTQTMIEGAFRDAMASGNSHIQTASYAYHSKLLGTPRKVQVEHGLFPVELDSSEDPNVEYPVTIRIESLEGRSETVKAKYVLGCDGAHSWVRRHLRIQMVGETSDEVWGVIDGFVETDFPDVRNLSAVNNNGVHAVLVPRERDMVRITVQIPESYVQLDPSTGRIDRSKITEEHIKKVAQSVFHPYKIQFKGPPYWWGVYLIGQRLASSYQDKTGRIMIVGDSCKILIRTRDGSLSMHICTLSSVNEGHTHSPHAGQGANTAIYDAHNISWKLAHVLRGWARPEMLRTYEDERRGIAEYIIKLHERIGEVMSGKAEGSVADLTFKSSRVVYGTGMCYPTSKIVDTTGQSYAPGITIGQRMPHQVIIRIADSRPFSTLNLLKSDNLYKLLLFTGDIKDPEQYARLEKLGSDIESLGAQFMSRIQLYTITRAKKEECYYLDVPASLRPHWDTVFMDDIAYIKQDGGGEAYQSLGIGSAGCLVLIRPDGHVSTMSSLDDVQKLNEFLLSA</sequence>
<reference evidence="7" key="1">
    <citation type="submission" date="2021-01" db="EMBL/GenBank/DDBJ databases">
        <authorList>
            <person name="Kaushik A."/>
        </authorList>
    </citation>
    <scope>NUCLEOTIDE SEQUENCE</scope>
    <source>
        <strain evidence="7">AG1-1C</strain>
    </source>
</reference>
<dbReference type="PRINTS" id="PR00420">
    <property type="entry name" value="RNGMNOXGNASE"/>
</dbReference>
<dbReference type="SUPFAM" id="SSF51905">
    <property type="entry name" value="FAD/NAD(P)-binding domain"/>
    <property type="match status" value="1"/>
</dbReference>
<dbReference type="InterPro" id="IPR038220">
    <property type="entry name" value="PHOX_C_sf"/>
</dbReference>
<dbReference type="GO" id="GO:0016709">
    <property type="term" value="F:oxidoreductase activity, acting on paired donors, with incorporation or reduction of molecular oxygen, NAD(P)H as one donor, and incorporation of one atom of oxygen"/>
    <property type="evidence" value="ECO:0007669"/>
    <property type="project" value="UniProtKB-ARBA"/>
</dbReference>
<dbReference type="InterPro" id="IPR036188">
    <property type="entry name" value="FAD/NAD-bd_sf"/>
</dbReference>
<dbReference type="Pfam" id="PF01494">
    <property type="entry name" value="FAD_binding_3"/>
    <property type="match status" value="3"/>
</dbReference>
<evidence type="ECO:0000256" key="4">
    <source>
        <dbReference type="ARBA" id="ARBA00023002"/>
    </source>
</evidence>
<dbReference type="EMBL" id="CAJMWS010000068">
    <property type="protein sequence ID" value="CAE6353502.1"/>
    <property type="molecule type" value="Genomic_DNA"/>
</dbReference>
<proteinExistence type="inferred from homology"/>
<keyword evidence="2" id="KW-0285">Flavoprotein</keyword>
<gene>
    <name evidence="7" type="ORF">RDB_LOCUS12971</name>
</gene>
<dbReference type="Gene3D" id="3.30.9.10">
    <property type="entry name" value="D-Amino Acid Oxidase, subunit A, domain 2"/>
    <property type="match status" value="1"/>
</dbReference>
<evidence type="ECO:0000313" key="8">
    <source>
        <dbReference type="Proteomes" id="UP000663846"/>
    </source>
</evidence>
<dbReference type="Gene3D" id="3.50.50.60">
    <property type="entry name" value="FAD/NAD(P)-binding domain"/>
    <property type="match status" value="2"/>
</dbReference>
<dbReference type="InterPro" id="IPR036249">
    <property type="entry name" value="Thioredoxin-like_sf"/>
</dbReference>
<dbReference type="InterPro" id="IPR012941">
    <property type="entry name" value="Phe_hydrox_C_dim_dom"/>
</dbReference>
<dbReference type="GO" id="GO:0071949">
    <property type="term" value="F:FAD binding"/>
    <property type="evidence" value="ECO:0007669"/>
    <property type="project" value="InterPro"/>
</dbReference>
<evidence type="ECO:0000259" key="5">
    <source>
        <dbReference type="Pfam" id="PF01494"/>
    </source>
</evidence>
<evidence type="ECO:0000256" key="3">
    <source>
        <dbReference type="ARBA" id="ARBA00022827"/>
    </source>
</evidence>
<protein>
    <recommendedName>
        <fullName evidence="9">Phenol 2-monooxygenase</fullName>
    </recommendedName>
</protein>
<comment type="similarity">
    <text evidence="1">Belongs to the PheA/TfdB FAD monooxygenase family.</text>
</comment>
<feature type="domain" description="Phenol hydroxylase-like C-terminal dimerisation" evidence="6">
    <location>
        <begin position="456"/>
        <end position="623"/>
    </location>
</feature>
<dbReference type="InterPro" id="IPR050641">
    <property type="entry name" value="RIFMO-like"/>
</dbReference>
<dbReference type="SUPFAM" id="SSF54373">
    <property type="entry name" value="FAD-linked reductases, C-terminal domain"/>
    <property type="match status" value="1"/>
</dbReference>
<evidence type="ECO:0000256" key="2">
    <source>
        <dbReference type="ARBA" id="ARBA00022630"/>
    </source>
</evidence>
<accession>A0A8H2ZWB3</accession>
<dbReference type="Proteomes" id="UP000663846">
    <property type="component" value="Unassembled WGS sequence"/>
</dbReference>
<dbReference type="InterPro" id="IPR002938">
    <property type="entry name" value="FAD-bd"/>
</dbReference>
<name>A0A8H2ZWB3_9AGAM</name>
<evidence type="ECO:0008006" key="9">
    <source>
        <dbReference type="Google" id="ProtNLM"/>
    </source>
</evidence>
<dbReference type="SUPFAM" id="SSF52833">
    <property type="entry name" value="Thioredoxin-like"/>
    <property type="match status" value="1"/>
</dbReference>
<feature type="domain" description="FAD-binding" evidence="5">
    <location>
        <begin position="186"/>
        <end position="346"/>
    </location>
</feature>
<dbReference type="Gene3D" id="3.40.30.20">
    <property type="match status" value="1"/>
</dbReference>
<evidence type="ECO:0000256" key="1">
    <source>
        <dbReference type="ARBA" id="ARBA00007801"/>
    </source>
</evidence>
<dbReference type="PANTHER" id="PTHR43004">
    <property type="entry name" value="TRK SYSTEM POTASSIUM UPTAKE PROTEIN"/>
    <property type="match status" value="1"/>
</dbReference>
<evidence type="ECO:0000313" key="7">
    <source>
        <dbReference type="EMBL" id="CAE6353502.1"/>
    </source>
</evidence>